<protein>
    <submittedName>
        <fullName evidence="2">Uncharacterized protein</fullName>
    </submittedName>
</protein>
<organism evidence="2 3">
    <name type="scientific">Gopherus agassizii</name>
    <name type="common">Agassiz's desert tortoise</name>
    <dbReference type="NCBI Taxonomy" id="38772"/>
    <lineage>
        <taxon>Eukaryota</taxon>
        <taxon>Metazoa</taxon>
        <taxon>Chordata</taxon>
        <taxon>Craniata</taxon>
        <taxon>Vertebrata</taxon>
        <taxon>Euteleostomi</taxon>
        <taxon>Archelosauria</taxon>
        <taxon>Testudinata</taxon>
        <taxon>Testudines</taxon>
        <taxon>Cryptodira</taxon>
        <taxon>Durocryptodira</taxon>
        <taxon>Testudinoidea</taxon>
        <taxon>Testudinidae</taxon>
        <taxon>Gopherus</taxon>
    </lineage>
</organism>
<proteinExistence type="predicted"/>
<dbReference type="PANTHER" id="PTHR16043">
    <property type="entry name" value="DALRD3 PROTEIN"/>
    <property type="match status" value="1"/>
</dbReference>
<accession>A0A452IEL0</accession>
<dbReference type="STRING" id="38772.ENSGAGP00000026354"/>
<reference evidence="2" key="3">
    <citation type="submission" date="2025-09" db="UniProtKB">
        <authorList>
            <consortium name="Ensembl"/>
        </authorList>
    </citation>
    <scope>IDENTIFICATION</scope>
</reference>
<dbReference type="Ensembl" id="ENSGAGT00000029965.1">
    <property type="protein sequence ID" value="ENSGAGP00000026354.1"/>
    <property type="gene ID" value="ENSGAGG00000019215.1"/>
</dbReference>
<dbReference type="PANTHER" id="PTHR16043:SF1">
    <property type="entry name" value="DALR ANTICODON-BINDING DOMAIN-CONTAINING PROTEIN 3"/>
    <property type="match status" value="1"/>
</dbReference>
<feature type="compositionally biased region" description="Basic and acidic residues" evidence="1">
    <location>
        <begin position="527"/>
        <end position="536"/>
    </location>
</feature>
<reference evidence="2" key="2">
    <citation type="submission" date="2025-08" db="UniProtKB">
        <authorList>
            <consortium name="Ensembl"/>
        </authorList>
    </citation>
    <scope>IDENTIFICATION</scope>
</reference>
<dbReference type="GO" id="GO:0000049">
    <property type="term" value="F:tRNA binding"/>
    <property type="evidence" value="ECO:0007669"/>
    <property type="project" value="TreeGrafter"/>
</dbReference>
<keyword evidence="3" id="KW-1185">Reference proteome</keyword>
<evidence type="ECO:0000313" key="3">
    <source>
        <dbReference type="Proteomes" id="UP000291020"/>
    </source>
</evidence>
<name>A0A452IEL0_9SAUR</name>
<dbReference type="AlphaFoldDB" id="A0A452IEL0"/>
<feature type="region of interest" description="Disordered" evidence="1">
    <location>
        <begin position="485"/>
        <end position="587"/>
    </location>
</feature>
<feature type="compositionally biased region" description="Polar residues" evidence="1">
    <location>
        <begin position="493"/>
        <end position="502"/>
    </location>
</feature>
<dbReference type="InterPro" id="IPR037380">
    <property type="entry name" value="DALRD3"/>
</dbReference>
<evidence type="ECO:0000256" key="1">
    <source>
        <dbReference type="SAM" id="MobiDB-lite"/>
    </source>
</evidence>
<sequence>METGGGRFGVSETLGALNAALKKKPGPPASVWFKESSARNLRSRDFLAPQAALRPLFPGGQVPKDIIEDVISLKCPGVPPLQSCQQTPLGLTVQLQRPAAFQQVLNSIAEFTKPFQSAGGQSIILNCTPLWSWRSLDMLSLSNLRAILVTDHLAEVLRIQGLNVHLVPAVPDEGIQKFLHQLRVDWPSELETTFIPEDVLALKQVLSQCPYATVPGLEPGQTRLADDVIFKVHLKNFLAQQSLEGYDPNLDVCLVTEEKLRVLAQLRQMALRCAGTGPGGCCRVVHVVSCEGEFQQQQVDLLWRMLDLGAHTALQEELMVKGDRISLKTFLFLLCSLPLPFWSSTTDEKGSVPASEDLDAKKHLVCGPVKVANSPSPVGAPQYFQLRRCQMYEASVMKYGDLVQDNSWTEIISVLTSAAMRFEMLSTAHQSQIFLNLEDSSISTKGTKSGAFVMYNCARLATLFKTYQQAVEQGRMAFAVQLHSSLPRDPEPGSTTAPLQQRDSNHSQHRGGATASLVQPDVCSATADERSERRDPQGPGYPPPASSQPDLSHAATAQVPNGEQRVCSEAAVRSSRGNPVLEGGGGGGVPHRVSCSLEGLAVLEQKGFNALSTARAAALLAPGPGLCLPATDANLAGEPGPSHHQPFGICLP</sequence>
<dbReference type="Proteomes" id="UP000291020">
    <property type="component" value="Unassembled WGS sequence"/>
</dbReference>
<dbReference type="GO" id="GO:0106217">
    <property type="term" value="P:tRNA C3-cytosine methylation"/>
    <property type="evidence" value="ECO:0007669"/>
    <property type="project" value="TreeGrafter"/>
</dbReference>
<reference evidence="3" key="1">
    <citation type="journal article" date="2017" name="PLoS ONE">
        <title>The Agassiz's desert tortoise genome provides a resource for the conservation of a threatened species.</title>
        <authorList>
            <person name="Tollis M."/>
            <person name="DeNardo D.F."/>
            <person name="Cornelius J.A."/>
            <person name="Dolby G.A."/>
            <person name="Edwards T."/>
            <person name="Henen B.T."/>
            <person name="Karl A.E."/>
            <person name="Murphy R.W."/>
            <person name="Kusumi K."/>
        </authorList>
    </citation>
    <scope>NUCLEOTIDE SEQUENCE [LARGE SCALE GENOMIC DNA]</scope>
</reference>
<evidence type="ECO:0000313" key="2">
    <source>
        <dbReference type="Ensembl" id="ENSGAGP00000026354.1"/>
    </source>
</evidence>